<dbReference type="Proteomes" id="UP000290407">
    <property type="component" value="Unassembled WGS sequence"/>
</dbReference>
<organism evidence="1 2">
    <name type="scientific">Spirosoma sordidisoli</name>
    <dbReference type="NCBI Taxonomy" id="2502893"/>
    <lineage>
        <taxon>Bacteria</taxon>
        <taxon>Pseudomonadati</taxon>
        <taxon>Bacteroidota</taxon>
        <taxon>Cytophagia</taxon>
        <taxon>Cytophagales</taxon>
        <taxon>Cytophagaceae</taxon>
        <taxon>Spirosoma</taxon>
    </lineage>
</organism>
<reference evidence="1 2" key="1">
    <citation type="submission" date="2019-01" db="EMBL/GenBank/DDBJ databases">
        <title>Spirosoma flava sp. nov., a propanil-degrading bacterium isolated from herbicide-contaminated soil.</title>
        <authorList>
            <person name="Zhang L."/>
            <person name="Jiang J.-D."/>
        </authorList>
    </citation>
    <scope>NUCLEOTIDE SEQUENCE [LARGE SCALE GENOMIC DNA]</scope>
    <source>
        <strain evidence="1 2">TY50</strain>
    </source>
</reference>
<comment type="caution">
    <text evidence="1">The sequence shown here is derived from an EMBL/GenBank/DDBJ whole genome shotgun (WGS) entry which is preliminary data.</text>
</comment>
<name>A0A4Q2USL0_9BACT</name>
<accession>A0A4Q2USL0</accession>
<proteinExistence type="predicted"/>
<sequence length="77" mass="8971">MQRDETERAGLIRLAVLTYGYLVPMGTTFTLDYLGELIRQFYDQSDERNRLLADLCTINADTYKPIRRTYDGGFNQI</sequence>
<keyword evidence="2" id="KW-1185">Reference proteome</keyword>
<evidence type="ECO:0000313" key="2">
    <source>
        <dbReference type="Proteomes" id="UP000290407"/>
    </source>
</evidence>
<dbReference type="EMBL" id="SBLB01000001">
    <property type="protein sequence ID" value="RYC70710.1"/>
    <property type="molecule type" value="Genomic_DNA"/>
</dbReference>
<gene>
    <name evidence="1" type="ORF">EQG79_00730</name>
</gene>
<dbReference type="AlphaFoldDB" id="A0A4Q2USL0"/>
<evidence type="ECO:0000313" key="1">
    <source>
        <dbReference type="EMBL" id="RYC70710.1"/>
    </source>
</evidence>
<protein>
    <submittedName>
        <fullName evidence="1">Uncharacterized protein</fullName>
    </submittedName>
</protein>